<protein>
    <submittedName>
        <fullName evidence="6">Signal recognition particle, SRP19 subunit</fullName>
    </submittedName>
</protein>
<dbReference type="PANTHER" id="PTHR17453">
    <property type="entry name" value="SIGNAL RECOGNITION PARTICLE 19 KD PROTEIN"/>
    <property type="match status" value="1"/>
</dbReference>
<evidence type="ECO:0000256" key="3">
    <source>
        <dbReference type="ARBA" id="ARBA00023135"/>
    </source>
</evidence>
<evidence type="ECO:0000256" key="5">
    <source>
        <dbReference type="SAM" id="MobiDB-lite"/>
    </source>
</evidence>
<keyword evidence="2" id="KW-0963">Cytoplasm</keyword>
<sequence>MSNPRIEEVDDDEIAEDPEEMDLDAFDFARPQGKSLGGNAAELSDEESEVPPQALEALLAGQSTSTAGGAPPQMPRMSEKDRERMLREQQDRVRSYQCIYPVYFDASRSRDNGRRVSKADAVSNPLAREIVEALAHIGNTLGVALQIALDPMKTHPKDWANPGRVKVEIKKDGKPVSAKINNKHHLYKLIADYLKSHPADEKTPLKMQVPGLPMPKDGKPIPPAIPRGSKISKILPLHSPALSGGGVSENMMADMMQQMGGQLPAGMSDLMGGGSEAGSSGTTQQKPKKVKVIQKR</sequence>
<dbReference type="Gene3D" id="3.30.56.30">
    <property type="entry name" value="Signal recognition particle, SRP19-like subunit"/>
    <property type="match status" value="1"/>
</dbReference>
<dbReference type="GO" id="GO:0008312">
    <property type="term" value="F:7S RNA binding"/>
    <property type="evidence" value="ECO:0007669"/>
    <property type="project" value="InterPro"/>
</dbReference>
<dbReference type="Proteomes" id="UP001056384">
    <property type="component" value="Chromosome 2"/>
</dbReference>
<organism evidence="6 7">
    <name type="scientific">Septoria linicola</name>
    <dbReference type="NCBI Taxonomy" id="215465"/>
    <lineage>
        <taxon>Eukaryota</taxon>
        <taxon>Fungi</taxon>
        <taxon>Dikarya</taxon>
        <taxon>Ascomycota</taxon>
        <taxon>Pezizomycotina</taxon>
        <taxon>Dothideomycetes</taxon>
        <taxon>Dothideomycetidae</taxon>
        <taxon>Mycosphaerellales</taxon>
        <taxon>Mycosphaerellaceae</taxon>
        <taxon>Septoria</taxon>
    </lineage>
</organism>
<keyword evidence="4" id="KW-0687">Ribonucleoprotein</keyword>
<accession>A0A9Q9EHL6</accession>
<evidence type="ECO:0000256" key="2">
    <source>
        <dbReference type="ARBA" id="ARBA00022490"/>
    </source>
</evidence>
<evidence type="ECO:0000313" key="7">
    <source>
        <dbReference type="Proteomes" id="UP001056384"/>
    </source>
</evidence>
<feature type="region of interest" description="Disordered" evidence="5">
    <location>
        <begin position="1"/>
        <end position="52"/>
    </location>
</feature>
<keyword evidence="7" id="KW-1185">Reference proteome</keyword>
<dbReference type="OrthoDB" id="2190947at2759"/>
<name>A0A9Q9EHL6_9PEZI</name>
<dbReference type="AlphaFoldDB" id="A0A9Q9EHL6"/>
<dbReference type="EMBL" id="CP099419">
    <property type="protein sequence ID" value="USW49428.1"/>
    <property type="molecule type" value="Genomic_DNA"/>
</dbReference>
<proteinExistence type="predicted"/>
<evidence type="ECO:0000256" key="1">
    <source>
        <dbReference type="ARBA" id="ARBA00004496"/>
    </source>
</evidence>
<dbReference type="PANTHER" id="PTHR17453:SF0">
    <property type="entry name" value="SIGNAL RECOGNITION PARTICLE 19 KDA PROTEIN"/>
    <property type="match status" value="1"/>
</dbReference>
<dbReference type="GO" id="GO:0006617">
    <property type="term" value="P:SRP-dependent cotranslational protein targeting to membrane, signal sequence recognition"/>
    <property type="evidence" value="ECO:0007669"/>
    <property type="project" value="TreeGrafter"/>
</dbReference>
<feature type="compositionally biased region" description="Basic residues" evidence="5">
    <location>
        <begin position="286"/>
        <end position="296"/>
    </location>
</feature>
<keyword evidence="3" id="KW-0733">Signal recognition particle</keyword>
<dbReference type="SUPFAM" id="SSF69695">
    <property type="entry name" value="SRP19"/>
    <property type="match status" value="1"/>
</dbReference>
<comment type="subcellular location">
    <subcellularLocation>
        <location evidence="1">Cytoplasm</location>
    </subcellularLocation>
</comment>
<feature type="region of interest" description="Disordered" evidence="5">
    <location>
        <begin position="264"/>
        <end position="296"/>
    </location>
</feature>
<evidence type="ECO:0000256" key="4">
    <source>
        <dbReference type="ARBA" id="ARBA00023274"/>
    </source>
</evidence>
<evidence type="ECO:0000313" key="6">
    <source>
        <dbReference type="EMBL" id="USW49428.1"/>
    </source>
</evidence>
<dbReference type="GO" id="GO:0005786">
    <property type="term" value="C:signal recognition particle, endoplasmic reticulum targeting"/>
    <property type="evidence" value="ECO:0007669"/>
    <property type="project" value="UniProtKB-KW"/>
</dbReference>
<dbReference type="InterPro" id="IPR036521">
    <property type="entry name" value="SRP19-like_sf"/>
</dbReference>
<gene>
    <name evidence="6" type="ORF">Slin15195_G027470</name>
</gene>
<feature type="compositionally biased region" description="Acidic residues" evidence="5">
    <location>
        <begin position="8"/>
        <end position="25"/>
    </location>
</feature>
<dbReference type="InterPro" id="IPR002778">
    <property type="entry name" value="Signal_recog_particle_SRP19"/>
</dbReference>
<reference evidence="6" key="1">
    <citation type="submission" date="2022-06" db="EMBL/GenBank/DDBJ databases">
        <title>Complete genome sequences of two strains of the flax pathogen Septoria linicola.</title>
        <authorList>
            <person name="Lapalu N."/>
            <person name="Simon A."/>
            <person name="Demenou B."/>
            <person name="Paumier D."/>
            <person name="Guillot M.-P."/>
            <person name="Gout L."/>
            <person name="Valade R."/>
        </authorList>
    </citation>
    <scope>NUCLEOTIDE SEQUENCE</scope>
    <source>
        <strain evidence="6">SE15195</strain>
    </source>
</reference>
<dbReference type="Pfam" id="PF01922">
    <property type="entry name" value="SRP19"/>
    <property type="match status" value="1"/>
</dbReference>
<dbReference type="FunFam" id="3.30.56.30:FF:000003">
    <property type="entry name" value="Signal recognition particle SEC65 subunit"/>
    <property type="match status" value="1"/>
</dbReference>
<feature type="region of interest" description="Disordered" evidence="5">
    <location>
        <begin position="60"/>
        <end position="79"/>
    </location>
</feature>